<dbReference type="GO" id="GO:0015562">
    <property type="term" value="F:efflux transmembrane transporter activity"/>
    <property type="evidence" value="ECO:0007669"/>
    <property type="project" value="TreeGrafter"/>
</dbReference>
<accession>A0AAX2H0L8</accession>
<dbReference type="RefSeq" id="WP_066427931.1">
    <property type="nucleotide sequence ID" value="NZ_CP014227.1"/>
</dbReference>
<organism evidence="2 4">
    <name type="scientific">Capnocytophaga haemolytica</name>
    <dbReference type="NCBI Taxonomy" id="45243"/>
    <lineage>
        <taxon>Bacteria</taxon>
        <taxon>Pseudomonadati</taxon>
        <taxon>Bacteroidota</taxon>
        <taxon>Flavobacteriia</taxon>
        <taxon>Flavobacteriales</taxon>
        <taxon>Flavobacteriaceae</taxon>
        <taxon>Capnocytophaga</taxon>
    </lineage>
</organism>
<dbReference type="Gene3D" id="2.40.30.170">
    <property type="match status" value="1"/>
</dbReference>
<sequence>MKVRNVITISLVTALLVACGGKGDTQTAQGTFEAEETLISAEATGVLKSFDLEEGQVLAEGQQVGAIDSLPLYLKKKQLEAQITAVLGRRPDVGVQLSALQEQLTTAERELRRVENLAQGDAATPKQLDDARSQVAVIKRQIAAQASSLNINSGSLSKEAVPLQVQIEQVADQLRKCRVVNPLAGTVLSKYAQPYEMVATGKPLYKIADLSTLTLRAYITGDQLPQVQIGQRVKVRTDNGAGGYNEAEGTISWVSAEAEFTPKTILTKEERQNKVYAIKVRVPNPEGKLKIGMYGETVF</sequence>
<gene>
    <name evidence="1" type="ORF">AXF12_01735</name>
    <name evidence="2" type="ORF">SAMEA44541418_01408</name>
</gene>
<dbReference type="PROSITE" id="PS51257">
    <property type="entry name" value="PROKAR_LIPOPROTEIN"/>
    <property type="match status" value="1"/>
</dbReference>
<dbReference type="Proteomes" id="UP000215539">
    <property type="component" value="Chromosome 1"/>
</dbReference>
<dbReference type="EMBL" id="LT906449">
    <property type="protein sequence ID" value="SNV11447.1"/>
    <property type="molecule type" value="Genomic_DNA"/>
</dbReference>
<dbReference type="EMBL" id="CP014227">
    <property type="protein sequence ID" value="AMD84365.1"/>
    <property type="molecule type" value="Genomic_DNA"/>
</dbReference>
<evidence type="ECO:0000313" key="3">
    <source>
        <dbReference type="Proteomes" id="UP000065822"/>
    </source>
</evidence>
<reference evidence="1 3" key="1">
    <citation type="submission" date="2016-02" db="EMBL/GenBank/DDBJ databases">
        <authorList>
            <person name="Holder M.E."/>
            <person name="Ajami N.J."/>
            <person name="Petrosino J.F."/>
        </authorList>
    </citation>
    <scope>NUCLEOTIDE SEQUENCE [LARGE SCALE GENOMIC DNA]</scope>
    <source>
        <strain evidence="1 3">CCUG 32990</strain>
    </source>
</reference>
<evidence type="ECO:0000313" key="2">
    <source>
        <dbReference type="EMBL" id="SNV11447.1"/>
    </source>
</evidence>
<dbReference type="Proteomes" id="UP000065822">
    <property type="component" value="Chromosome"/>
</dbReference>
<name>A0AAX2H0L8_9FLAO</name>
<keyword evidence="3" id="KW-1185">Reference proteome</keyword>
<dbReference type="AlphaFoldDB" id="A0AAX2H0L8"/>
<reference evidence="2 4" key="2">
    <citation type="submission" date="2017-06" db="EMBL/GenBank/DDBJ databases">
        <authorList>
            <consortium name="Pathogen Informatics"/>
        </authorList>
    </citation>
    <scope>NUCLEOTIDE SEQUENCE [LARGE SCALE GENOMIC DNA]</scope>
    <source>
        <strain evidence="2 4">NCTC12947</strain>
    </source>
</reference>
<proteinExistence type="predicted"/>
<evidence type="ECO:0000313" key="4">
    <source>
        <dbReference type="Proteomes" id="UP000215539"/>
    </source>
</evidence>
<evidence type="ECO:0000313" key="1">
    <source>
        <dbReference type="EMBL" id="AMD84365.1"/>
    </source>
</evidence>
<dbReference type="SUPFAM" id="SSF111369">
    <property type="entry name" value="HlyD-like secretion proteins"/>
    <property type="match status" value="1"/>
</dbReference>
<dbReference type="GO" id="GO:1990281">
    <property type="term" value="C:efflux pump complex"/>
    <property type="evidence" value="ECO:0007669"/>
    <property type="project" value="TreeGrafter"/>
</dbReference>
<dbReference type="KEGG" id="chg:AXF12_01735"/>
<protein>
    <submittedName>
        <fullName evidence="2">Efflux pump membrane fusion protein</fullName>
    </submittedName>
    <submittedName>
        <fullName evidence="1">Secretion protein</fullName>
    </submittedName>
</protein>
<dbReference type="PANTHER" id="PTHR30469">
    <property type="entry name" value="MULTIDRUG RESISTANCE PROTEIN MDTA"/>
    <property type="match status" value="1"/>
</dbReference>